<dbReference type="InterPro" id="IPR013976">
    <property type="entry name" value="HDOD"/>
</dbReference>
<gene>
    <name evidence="2" type="ORF">BGP84_04305</name>
</gene>
<sequence>MPMESKVPTQNPRTVEAWVKLLDGVRVPVPKQSYDRVLSAINDNRRSLRDIAELMQDSPALVLSVMREANHPANASQAEPAESLEVALNRLGLGRSKELLMRLPALPEGDIPPVLRQFLLISQHAAQQANGLFASRLARLWQEIHWGSLLFLAPLWPLALAYPKLLDAWELRVIHKGEPAADVEQELFGVRIFALCQAMAEHWRLPKWVTQGYRLLLEERDQLALVLSIAREEDPLSQQHHLDEAPGLRRWFNEPANTVLLANNLALAAQVGWDNPHLLRWQLLTALYLQTSLEDVQQQVHQQAAASARRHARHALFHPAEALIWPWDQRRPHPDMLTPPPPSSEALGRWRKLCQELLAQPSPFTNAVHLATHACEALKACGMQRIMLLSLGKTDDYLRVQQIAGLPKEAGGIALDIEQNKLLQKLMSKVGQLRLTPENHAQFSALLPAPLRALFHSEHLLLRSLAVGDQVLMLAVADQGGKPLADVSVQAFGKTSQCIERALAVFANRGA</sequence>
<dbReference type="AlphaFoldDB" id="A0A2S3XAS5"/>
<protein>
    <submittedName>
        <fullName evidence="2">Histidine kinase</fullName>
    </submittedName>
</protein>
<feature type="domain" description="HDOD" evidence="1">
    <location>
        <begin position="27"/>
        <end position="219"/>
    </location>
</feature>
<dbReference type="GO" id="GO:0016301">
    <property type="term" value="F:kinase activity"/>
    <property type="evidence" value="ECO:0007669"/>
    <property type="project" value="UniProtKB-KW"/>
</dbReference>
<dbReference type="Proteomes" id="UP000237230">
    <property type="component" value="Unassembled WGS sequence"/>
</dbReference>
<evidence type="ECO:0000259" key="1">
    <source>
        <dbReference type="PROSITE" id="PS51833"/>
    </source>
</evidence>
<reference evidence="2 3" key="2">
    <citation type="submission" date="2018-03" db="EMBL/GenBank/DDBJ databases">
        <title>Draft genome of Pseudomonas putida strain KH-21-114.</title>
        <authorList>
            <person name="Yoshizawa S."/>
            <person name="Khan N.H."/>
            <person name="Nishimura M."/>
            <person name="Chiura H.X."/>
            <person name="Ogura Y."/>
            <person name="Hayashi T."/>
            <person name="Kogure K."/>
        </authorList>
    </citation>
    <scope>NUCLEOTIDE SEQUENCE [LARGE SCALE GENOMIC DNA]</scope>
    <source>
        <strain evidence="2 3">KH-21-114</strain>
    </source>
</reference>
<name>A0A2S3XAS5_PSEPU</name>
<dbReference type="Pfam" id="PF08668">
    <property type="entry name" value="HDOD"/>
    <property type="match status" value="1"/>
</dbReference>
<dbReference type="SUPFAM" id="SSF109604">
    <property type="entry name" value="HD-domain/PDEase-like"/>
    <property type="match status" value="1"/>
</dbReference>
<keyword evidence="2" id="KW-0418">Kinase</keyword>
<reference evidence="2 3" key="1">
    <citation type="submission" date="2016-08" db="EMBL/GenBank/DDBJ databases">
        <authorList>
            <person name="Seilhamer J.J."/>
        </authorList>
    </citation>
    <scope>NUCLEOTIDE SEQUENCE [LARGE SCALE GENOMIC DNA]</scope>
    <source>
        <strain evidence="2 3">KH-21-114</strain>
    </source>
</reference>
<proteinExistence type="predicted"/>
<organism evidence="2 3">
    <name type="scientific">Pseudomonas putida</name>
    <name type="common">Arthrobacter siderocapsulatus</name>
    <dbReference type="NCBI Taxonomy" id="303"/>
    <lineage>
        <taxon>Bacteria</taxon>
        <taxon>Pseudomonadati</taxon>
        <taxon>Pseudomonadota</taxon>
        <taxon>Gammaproteobacteria</taxon>
        <taxon>Pseudomonadales</taxon>
        <taxon>Pseudomonadaceae</taxon>
        <taxon>Pseudomonas</taxon>
    </lineage>
</organism>
<dbReference type="PROSITE" id="PS51833">
    <property type="entry name" value="HDOD"/>
    <property type="match status" value="1"/>
</dbReference>
<comment type="caution">
    <text evidence="2">The sequence shown here is derived from an EMBL/GenBank/DDBJ whole genome shotgun (WGS) entry which is preliminary data.</text>
</comment>
<evidence type="ECO:0000313" key="2">
    <source>
        <dbReference type="EMBL" id="POG12513.1"/>
    </source>
</evidence>
<keyword evidence="2" id="KW-0808">Transferase</keyword>
<dbReference type="Gene3D" id="1.10.3210.10">
    <property type="entry name" value="Hypothetical protein af1432"/>
    <property type="match status" value="1"/>
</dbReference>
<dbReference type="OrthoDB" id="7023490at2"/>
<dbReference type="EMBL" id="MINH01000016">
    <property type="protein sequence ID" value="POG12513.1"/>
    <property type="molecule type" value="Genomic_DNA"/>
</dbReference>
<evidence type="ECO:0000313" key="3">
    <source>
        <dbReference type="Proteomes" id="UP000237230"/>
    </source>
</evidence>
<accession>A0A2S3XAS5</accession>
<dbReference type="RefSeq" id="WP_103445906.1">
    <property type="nucleotide sequence ID" value="NZ_MINH01000016.1"/>
</dbReference>